<keyword evidence="3" id="KW-1185">Reference proteome</keyword>
<protein>
    <recommendedName>
        <fullName evidence="4">Lipoprotein</fullName>
    </recommendedName>
</protein>
<evidence type="ECO:0000256" key="1">
    <source>
        <dbReference type="SAM" id="MobiDB-lite"/>
    </source>
</evidence>
<dbReference type="PROSITE" id="PS51257">
    <property type="entry name" value="PROKAR_LIPOPROTEIN"/>
    <property type="match status" value="1"/>
</dbReference>
<name>A0ABU3GPL5_9SPHI</name>
<evidence type="ECO:0000313" key="3">
    <source>
        <dbReference type="Proteomes" id="UP001258315"/>
    </source>
</evidence>
<reference evidence="3" key="1">
    <citation type="submission" date="2023-07" db="EMBL/GenBank/DDBJ databases">
        <title>Functional and genomic diversity of the sorghum phyllosphere microbiome.</title>
        <authorList>
            <person name="Shade A."/>
        </authorList>
    </citation>
    <scope>NUCLEOTIDE SEQUENCE [LARGE SCALE GENOMIC DNA]</scope>
    <source>
        <strain evidence="3">SORGH_AS_0422</strain>
    </source>
</reference>
<proteinExistence type="predicted"/>
<dbReference type="EMBL" id="JAVLVU010000001">
    <property type="protein sequence ID" value="MDT3401724.1"/>
    <property type="molecule type" value="Genomic_DNA"/>
</dbReference>
<evidence type="ECO:0000313" key="2">
    <source>
        <dbReference type="EMBL" id="MDT3401724.1"/>
    </source>
</evidence>
<comment type="caution">
    <text evidence="2">The sequence shown here is derived from an EMBL/GenBank/DDBJ whole genome shotgun (WGS) entry which is preliminary data.</text>
</comment>
<accession>A0ABU3GPL5</accession>
<dbReference type="Proteomes" id="UP001258315">
    <property type="component" value="Unassembled WGS sequence"/>
</dbReference>
<dbReference type="RefSeq" id="WP_311947641.1">
    <property type="nucleotide sequence ID" value="NZ_JAVLVU010000001.1"/>
</dbReference>
<organism evidence="2 3">
    <name type="scientific">Mucilaginibacter terrae</name>
    <dbReference type="NCBI Taxonomy" id="1955052"/>
    <lineage>
        <taxon>Bacteria</taxon>
        <taxon>Pseudomonadati</taxon>
        <taxon>Bacteroidota</taxon>
        <taxon>Sphingobacteriia</taxon>
        <taxon>Sphingobacteriales</taxon>
        <taxon>Sphingobacteriaceae</taxon>
        <taxon>Mucilaginibacter</taxon>
    </lineage>
</organism>
<feature type="region of interest" description="Disordered" evidence="1">
    <location>
        <begin position="23"/>
        <end position="46"/>
    </location>
</feature>
<evidence type="ECO:0008006" key="4">
    <source>
        <dbReference type="Google" id="ProtNLM"/>
    </source>
</evidence>
<sequence length="235" mass="26535">MLKNITIAACIMMIVACGKNKSDQPKQSPDAAIDTVASSPDVKTGSISEIDSSGVLMIPLTLDSENDRDDKIPGYSSSGGSTNYWNIIFYNSRSREQHLLTDKKVLISEFSDDTRSTDRHLFFSVITDDFNADKVLSNDDPQYLFITDKQGNNFMQVSPMGCDVTHWEYIKASNKILMTVIKDTTHDKDFDEKDEVSIFEYEIDKSATPVEIVSESLKSQLKSLYNKDWKKVEKQ</sequence>
<gene>
    <name evidence="2" type="ORF">QE417_000796</name>
</gene>